<dbReference type="PROSITE" id="PS50222">
    <property type="entry name" value="EF_HAND_2"/>
    <property type="match status" value="1"/>
</dbReference>
<dbReference type="InterPro" id="IPR002048">
    <property type="entry name" value="EF_hand_dom"/>
</dbReference>
<dbReference type="Gene3D" id="1.10.238.10">
    <property type="entry name" value="EF-hand"/>
    <property type="match status" value="1"/>
</dbReference>
<dbReference type="Proteomes" id="UP000237105">
    <property type="component" value="Unassembled WGS sequence"/>
</dbReference>
<dbReference type="SMART" id="SM00054">
    <property type="entry name" value="EFh"/>
    <property type="match status" value="2"/>
</dbReference>
<accession>A0A2P5B0S1</accession>
<name>A0A2P5B0S1_PARAD</name>
<reference evidence="4" key="1">
    <citation type="submission" date="2016-06" db="EMBL/GenBank/DDBJ databases">
        <title>Parallel loss of symbiosis genes in relatives of nitrogen-fixing non-legume Parasponia.</title>
        <authorList>
            <person name="Van Velzen R."/>
            <person name="Holmer R."/>
            <person name="Bu F."/>
            <person name="Rutten L."/>
            <person name="Van Zeijl A."/>
            <person name="Liu W."/>
            <person name="Santuari L."/>
            <person name="Cao Q."/>
            <person name="Sharma T."/>
            <person name="Shen D."/>
            <person name="Roswanjaya Y."/>
            <person name="Wardhani T."/>
            <person name="Kalhor M.S."/>
            <person name="Jansen J."/>
            <person name="Van den Hoogen J."/>
            <person name="Gungor B."/>
            <person name="Hartog M."/>
            <person name="Hontelez J."/>
            <person name="Verver J."/>
            <person name="Yang W.-C."/>
            <person name="Schijlen E."/>
            <person name="Repin R."/>
            <person name="Schilthuizen M."/>
            <person name="Schranz E."/>
            <person name="Heidstra R."/>
            <person name="Miyata K."/>
            <person name="Fedorova E."/>
            <person name="Kohlen W."/>
            <person name="Bisseling T."/>
            <person name="Smit S."/>
            <person name="Geurts R."/>
        </authorList>
    </citation>
    <scope>NUCLEOTIDE SEQUENCE [LARGE SCALE GENOMIC DNA]</scope>
    <source>
        <strain evidence="4">cv. WU1-14</strain>
    </source>
</reference>
<proteinExistence type="predicted"/>
<keyword evidence="4" id="KW-1185">Reference proteome</keyword>
<dbReference type="SUPFAM" id="SSF47473">
    <property type="entry name" value="EF-hand"/>
    <property type="match status" value="1"/>
</dbReference>
<organism evidence="3 4">
    <name type="scientific">Parasponia andersonii</name>
    <name type="common">Sponia andersonii</name>
    <dbReference type="NCBI Taxonomy" id="3476"/>
    <lineage>
        <taxon>Eukaryota</taxon>
        <taxon>Viridiplantae</taxon>
        <taxon>Streptophyta</taxon>
        <taxon>Embryophyta</taxon>
        <taxon>Tracheophyta</taxon>
        <taxon>Spermatophyta</taxon>
        <taxon>Magnoliopsida</taxon>
        <taxon>eudicotyledons</taxon>
        <taxon>Gunneridae</taxon>
        <taxon>Pentapetalae</taxon>
        <taxon>rosids</taxon>
        <taxon>fabids</taxon>
        <taxon>Rosales</taxon>
        <taxon>Cannabaceae</taxon>
        <taxon>Parasponia</taxon>
    </lineage>
</organism>
<dbReference type="GO" id="GO:0005509">
    <property type="term" value="F:calcium ion binding"/>
    <property type="evidence" value="ECO:0007669"/>
    <property type="project" value="InterPro"/>
</dbReference>
<feature type="domain" description="EF-hand" evidence="2">
    <location>
        <begin position="34"/>
        <end position="69"/>
    </location>
</feature>
<dbReference type="AlphaFoldDB" id="A0A2P5B0S1"/>
<gene>
    <name evidence="3" type="ORF">PanWU01x14_282450</name>
</gene>
<dbReference type="PROSITE" id="PS00018">
    <property type="entry name" value="EF_HAND_1"/>
    <property type="match status" value="1"/>
</dbReference>
<sequence length="110" mass="12312">MASPFSICNTKNVANNNTDCRVFEKTKGVPAMPYSEVQLKGVFKSIDANGDGYLGRQELRNAFASLGSFAPGWQAFRALRRADKNRDCFVDEDELDYLDKYAAKLGYTIK</sequence>
<evidence type="ECO:0000256" key="1">
    <source>
        <dbReference type="ARBA" id="ARBA00022837"/>
    </source>
</evidence>
<keyword evidence="1" id="KW-0106">Calcium</keyword>
<evidence type="ECO:0000313" key="3">
    <source>
        <dbReference type="EMBL" id="PON42382.1"/>
    </source>
</evidence>
<comment type="caution">
    <text evidence="3">The sequence shown here is derived from an EMBL/GenBank/DDBJ whole genome shotgun (WGS) entry which is preliminary data.</text>
</comment>
<protein>
    <submittedName>
        <fullName evidence="3">Parvalbumin</fullName>
    </submittedName>
</protein>
<evidence type="ECO:0000259" key="2">
    <source>
        <dbReference type="PROSITE" id="PS50222"/>
    </source>
</evidence>
<dbReference type="InterPro" id="IPR011992">
    <property type="entry name" value="EF-hand-dom_pair"/>
</dbReference>
<dbReference type="EMBL" id="JXTB01000393">
    <property type="protein sequence ID" value="PON42382.1"/>
    <property type="molecule type" value="Genomic_DNA"/>
</dbReference>
<dbReference type="InterPro" id="IPR018247">
    <property type="entry name" value="EF_Hand_1_Ca_BS"/>
</dbReference>
<dbReference type="CDD" id="cd00051">
    <property type="entry name" value="EFh"/>
    <property type="match status" value="1"/>
</dbReference>
<dbReference type="Pfam" id="PF13405">
    <property type="entry name" value="EF-hand_6"/>
    <property type="match status" value="1"/>
</dbReference>
<evidence type="ECO:0000313" key="4">
    <source>
        <dbReference type="Proteomes" id="UP000237105"/>
    </source>
</evidence>
<dbReference type="OrthoDB" id="26525at2759"/>
<dbReference type="STRING" id="3476.A0A2P5B0S1"/>